<feature type="transmembrane region" description="Helical" evidence="1">
    <location>
        <begin position="68"/>
        <end position="86"/>
    </location>
</feature>
<evidence type="ECO:0000256" key="1">
    <source>
        <dbReference type="SAM" id="Phobius"/>
    </source>
</evidence>
<evidence type="ECO:0000313" key="5">
    <source>
        <dbReference type="EMBL" id="CAF3580634.1"/>
    </source>
</evidence>
<keyword evidence="1" id="KW-0472">Membrane</keyword>
<sequence>MEEKLAEFRKNNHPSSFNSAPSVASCLLSKFHQAIFPSQSHLRRSTPTINVDLQQEEPLESHDSNSSIVVMLLKIVLWLTLFIIFIRLEFGAVYFIISFLYIIWMNLGRRDRSKLSAYSVFNPNFEKIGGTFSGEDYDKQLRHGGGTILRPT</sequence>
<dbReference type="Proteomes" id="UP000663829">
    <property type="component" value="Unassembled WGS sequence"/>
</dbReference>
<reference evidence="3" key="1">
    <citation type="submission" date="2021-02" db="EMBL/GenBank/DDBJ databases">
        <authorList>
            <person name="Nowell W R."/>
        </authorList>
    </citation>
    <scope>NUCLEOTIDE SEQUENCE</scope>
</reference>
<dbReference type="PANTHER" id="PTHR13527">
    <property type="entry name" value="SAYSVFN DOMAIN-CONTAINING PROTEIN 1"/>
    <property type="match status" value="1"/>
</dbReference>
<protein>
    <recommendedName>
        <fullName evidence="2">SAYSvFN domain-containing protein</fullName>
    </recommendedName>
</protein>
<dbReference type="Proteomes" id="UP000681722">
    <property type="component" value="Unassembled WGS sequence"/>
</dbReference>
<dbReference type="Proteomes" id="UP000682733">
    <property type="component" value="Unassembled WGS sequence"/>
</dbReference>
<dbReference type="PANTHER" id="PTHR13527:SF0">
    <property type="entry name" value="SAYSVFN DOMAIN-CONTAINING PROTEIN 1"/>
    <property type="match status" value="1"/>
</dbReference>
<dbReference type="InterPro" id="IPR019387">
    <property type="entry name" value="SAYSvFN_dom"/>
</dbReference>
<feature type="transmembrane region" description="Helical" evidence="1">
    <location>
        <begin position="92"/>
        <end position="108"/>
    </location>
</feature>
<dbReference type="EMBL" id="CAJOBC010000392">
    <property type="protein sequence ID" value="CAF3580634.1"/>
    <property type="molecule type" value="Genomic_DNA"/>
</dbReference>
<dbReference type="EMBL" id="CAJNOK010009884">
    <property type="protein sequence ID" value="CAF1100918.1"/>
    <property type="molecule type" value="Genomic_DNA"/>
</dbReference>
<dbReference type="PROSITE" id="PS51257">
    <property type="entry name" value="PROKAR_LIPOPROTEIN"/>
    <property type="match status" value="1"/>
</dbReference>
<keyword evidence="1" id="KW-1133">Transmembrane helix</keyword>
<keyword evidence="1" id="KW-0812">Transmembrane</keyword>
<comment type="caution">
    <text evidence="3">The sequence shown here is derived from an EMBL/GenBank/DDBJ whole genome shotgun (WGS) entry which is preliminary data.</text>
</comment>
<evidence type="ECO:0000259" key="2">
    <source>
        <dbReference type="Pfam" id="PF10260"/>
    </source>
</evidence>
<keyword evidence="7" id="KW-1185">Reference proteome</keyword>
<evidence type="ECO:0000313" key="3">
    <source>
        <dbReference type="EMBL" id="CAF0796033.1"/>
    </source>
</evidence>
<feature type="domain" description="SAYSvFN" evidence="2">
    <location>
        <begin position="74"/>
        <end position="141"/>
    </location>
</feature>
<proteinExistence type="predicted"/>
<accession>A0A813SH78</accession>
<dbReference type="EMBL" id="CAJOBA010009900">
    <property type="protein sequence ID" value="CAF3862170.1"/>
    <property type="molecule type" value="Genomic_DNA"/>
</dbReference>
<evidence type="ECO:0000313" key="4">
    <source>
        <dbReference type="EMBL" id="CAF1100918.1"/>
    </source>
</evidence>
<dbReference type="InterPro" id="IPR039159">
    <property type="entry name" value="SAYSD1"/>
</dbReference>
<evidence type="ECO:0000313" key="7">
    <source>
        <dbReference type="Proteomes" id="UP000663829"/>
    </source>
</evidence>
<evidence type="ECO:0000313" key="6">
    <source>
        <dbReference type="EMBL" id="CAF3862170.1"/>
    </source>
</evidence>
<gene>
    <name evidence="3" type="ORF">GPM918_LOCUS3257</name>
    <name evidence="4" type="ORF">OVA965_LOCUS19288</name>
    <name evidence="5" type="ORF">SRO942_LOCUS3257</name>
    <name evidence="6" type="ORF">TMI583_LOCUS19296</name>
</gene>
<name>A0A813SH78_9BILA</name>
<dbReference type="AlphaFoldDB" id="A0A813SH78"/>
<dbReference type="Proteomes" id="UP000677228">
    <property type="component" value="Unassembled WGS sequence"/>
</dbReference>
<dbReference type="EMBL" id="CAJNOQ010000392">
    <property type="protein sequence ID" value="CAF0796033.1"/>
    <property type="molecule type" value="Genomic_DNA"/>
</dbReference>
<dbReference type="OrthoDB" id="71310at2759"/>
<dbReference type="Pfam" id="PF10260">
    <property type="entry name" value="SAYSvFN"/>
    <property type="match status" value="1"/>
</dbReference>
<organism evidence="3 7">
    <name type="scientific">Didymodactylos carnosus</name>
    <dbReference type="NCBI Taxonomy" id="1234261"/>
    <lineage>
        <taxon>Eukaryota</taxon>
        <taxon>Metazoa</taxon>
        <taxon>Spiralia</taxon>
        <taxon>Gnathifera</taxon>
        <taxon>Rotifera</taxon>
        <taxon>Eurotatoria</taxon>
        <taxon>Bdelloidea</taxon>
        <taxon>Philodinida</taxon>
        <taxon>Philodinidae</taxon>
        <taxon>Didymodactylos</taxon>
    </lineage>
</organism>